<evidence type="ECO:0000313" key="3">
    <source>
        <dbReference type="EMBL" id="PKF33926.1"/>
    </source>
</evidence>
<protein>
    <submittedName>
        <fullName evidence="3">Rhombotarget A</fullName>
    </submittedName>
</protein>
<evidence type="ECO:0000256" key="2">
    <source>
        <dbReference type="SAM" id="SignalP"/>
    </source>
</evidence>
<dbReference type="RefSeq" id="WP_101236288.1">
    <property type="nucleotide sequence ID" value="NZ_CP158965.1"/>
</dbReference>
<feature type="transmembrane region" description="Helical" evidence="1">
    <location>
        <begin position="604"/>
        <end position="623"/>
    </location>
</feature>
<accession>A0A2N0WFR6</accession>
<dbReference type="SUPFAM" id="SSF51126">
    <property type="entry name" value="Pectin lyase-like"/>
    <property type="match status" value="1"/>
</dbReference>
<proteinExistence type="predicted"/>
<dbReference type="NCBIfam" id="TIGR04212">
    <property type="entry name" value="GlyGly_RbtA"/>
    <property type="match status" value="1"/>
</dbReference>
<gene>
    <name evidence="3" type="primary">rbtA</name>
    <name evidence="3" type="ORF">CW311_08745</name>
</gene>
<comment type="caution">
    <text evidence="3">The sequence shown here is derived from an EMBL/GenBank/DDBJ whole genome shotgun (WGS) entry which is preliminary data.</text>
</comment>
<feature type="chain" id="PRO_5014793557" evidence="2">
    <location>
        <begin position="20"/>
        <end position="628"/>
    </location>
</feature>
<name>A0A2N0WFR6_9GAMM</name>
<dbReference type="NCBIfam" id="TIGR04214">
    <property type="entry name" value="CSLREA_Nterm"/>
    <property type="match status" value="1"/>
</dbReference>
<keyword evidence="1" id="KW-0472">Membrane</keyword>
<reference evidence="3 4" key="1">
    <citation type="submission" date="2017-12" db="EMBL/GenBank/DDBJ databases">
        <title>Draft Genome sequences of multiple microbial strains isolated from spacecraft associated surfaces.</title>
        <authorList>
            <person name="Seuylemezian A."/>
            <person name="Vaishampayan P."/>
            <person name="Venkateswaran K."/>
        </authorList>
    </citation>
    <scope>NUCLEOTIDE SEQUENCE [LARGE SCALE GENOMIC DNA]</scope>
    <source>
        <strain evidence="3 4">2P01AA</strain>
    </source>
</reference>
<keyword evidence="1" id="KW-1133">Transmembrane helix</keyword>
<dbReference type="InterPro" id="IPR026457">
    <property type="entry name" value="CSLREA_Nterm"/>
</dbReference>
<evidence type="ECO:0000313" key="4">
    <source>
        <dbReference type="Proteomes" id="UP000233553"/>
    </source>
</evidence>
<organism evidence="3 4">
    <name type="scientific">Acinetobacter proteolyticus</name>
    <dbReference type="NCBI Taxonomy" id="1776741"/>
    <lineage>
        <taxon>Bacteria</taxon>
        <taxon>Pseudomonadati</taxon>
        <taxon>Pseudomonadota</taxon>
        <taxon>Gammaproteobacteria</taxon>
        <taxon>Moraxellales</taxon>
        <taxon>Moraxellaceae</taxon>
        <taxon>Acinetobacter</taxon>
    </lineage>
</organism>
<feature type="signal peptide" evidence="2">
    <location>
        <begin position="1"/>
        <end position="19"/>
    </location>
</feature>
<sequence length="628" mass="67841">MLKRTLACALFAITGHAYSADIQVTTLVDEDKDDGVCSLREAVEFLNKRSQKEFENGYHGCGNKDATSNIILQRDQTYQLNSALNIKAAATIRTATSDGFNDNKKGLNNATIKMVGSDRLFVIDDNNVESALLAVSLVELNLQGASNKVNDGGLILNRESLSIQYSRLTGGLANRGGAIYNAGVSSDAKNTAGYVYINNSILQNNKADQGAVIYSEMPMYLITQSVMRDNEGVAGANGALLYVQTGFNNDTINGALATGISGIRSSTIFHNKGGYVANIREGMVLNNNTIIKNAAGLYLQSLNFKVTTEEDVNGEKKETVKEYPSSYVSNSILVANGNANCANTSDDTTIVQSNLTTSDCDRNAEKRLPNFMWNQNDPEQLLIAGGTNDEGICAAPPAKGLLCPYSIPKDQMLGFFKPRLLASYKQLSDSLIVNKGRIYSDGTTFSTANCEATDQRGKSRTGFNELCDLGAVELIVNRGEIPIVGQDILYGQVAKFSIAESLLDGELLDPATCEAQLGKRSDGQPWKVGCLEVVQTQTPSKGKTSIDQDGNITYVPDSDWHGADKFNLRVMTTTTRFNDVSNYFIDIPATIVQDPPNTFKSKTVSTGSFGMGAILMLLGLVGLRRFKS</sequence>
<dbReference type="InterPro" id="IPR026454">
    <property type="entry name" value="Rhombotarget_A"/>
</dbReference>
<dbReference type="Proteomes" id="UP000233553">
    <property type="component" value="Unassembled WGS sequence"/>
</dbReference>
<dbReference type="EMBL" id="PISJ01000012">
    <property type="protein sequence ID" value="PKF33926.1"/>
    <property type="molecule type" value="Genomic_DNA"/>
</dbReference>
<keyword evidence="2" id="KW-0732">Signal</keyword>
<evidence type="ECO:0000256" key="1">
    <source>
        <dbReference type="SAM" id="Phobius"/>
    </source>
</evidence>
<keyword evidence="1" id="KW-0812">Transmembrane</keyword>
<dbReference type="AlphaFoldDB" id="A0A2N0WFR6"/>
<dbReference type="Pfam" id="PF17963">
    <property type="entry name" value="Big_9"/>
    <property type="match status" value="1"/>
</dbReference>
<dbReference type="InterPro" id="IPR011050">
    <property type="entry name" value="Pectin_lyase_fold/virulence"/>
</dbReference>